<evidence type="ECO:0000313" key="2">
    <source>
        <dbReference type="EMBL" id="RKF19456.1"/>
    </source>
</evidence>
<feature type="domain" description="Winged helix-turn helix" evidence="1">
    <location>
        <begin position="97"/>
        <end position="154"/>
    </location>
</feature>
<dbReference type="InterPro" id="IPR009057">
    <property type="entry name" value="Homeodomain-like_sf"/>
</dbReference>
<dbReference type="Pfam" id="PF13592">
    <property type="entry name" value="HTH_33"/>
    <property type="match status" value="1"/>
</dbReference>
<dbReference type="OrthoDB" id="8479510at2"/>
<proteinExistence type="predicted"/>
<organism evidence="2 3">
    <name type="scientific">Micromonospora globbae</name>
    <dbReference type="NCBI Taxonomy" id="1894969"/>
    <lineage>
        <taxon>Bacteria</taxon>
        <taxon>Bacillati</taxon>
        <taxon>Actinomycetota</taxon>
        <taxon>Actinomycetes</taxon>
        <taxon>Micromonosporales</taxon>
        <taxon>Micromonosporaceae</taxon>
        <taxon>Micromonospora</taxon>
    </lineage>
</organism>
<dbReference type="Pfam" id="PF13384">
    <property type="entry name" value="HTH_23"/>
    <property type="match status" value="1"/>
</dbReference>
<comment type="caution">
    <text evidence="2">The sequence shown here is derived from an EMBL/GenBank/DDBJ whole genome shotgun (WGS) entry which is preliminary data.</text>
</comment>
<dbReference type="Proteomes" id="UP000285744">
    <property type="component" value="Unassembled WGS sequence"/>
</dbReference>
<keyword evidence="2" id="KW-0238">DNA-binding</keyword>
<dbReference type="GO" id="GO:0003677">
    <property type="term" value="F:DNA binding"/>
    <property type="evidence" value="ECO:0007669"/>
    <property type="project" value="UniProtKB-KW"/>
</dbReference>
<dbReference type="AlphaFoldDB" id="A0A420EFV1"/>
<dbReference type="SUPFAM" id="SSF46689">
    <property type="entry name" value="Homeodomain-like"/>
    <property type="match status" value="1"/>
</dbReference>
<protein>
    <submittedName>
        <fullName evidence="2">DNA-binding protein</fullName>
    </submittedName>
</protein>
<dbReference type="EMBL" id="RAQQ01000061">
    <property type="protein sequence ID" value="RKF19456.1"/>
    <property type="molecule type" value="Genomic_DNA"/>
</dbReference>
<accession>A0A420EFV1</accession>
<name>A0A420EFV1_9ACTN</name>
<sequence length="162" mass="18011">MRYPAGGGVNAAARVRREKVRIQAATMFEKSVPTAQIASELRVSEKSVRLWRRQWTAGGTEALASAGPGGSDCKLSVEQLKQLAGMLDEGPIAHGWDDARWTLARVAEVIERRFGVSYTLRGVSYLLHRIGYSQQVPTRRAIERDPEAITGWHRGRWPSVRG</sequence>
<evidence type="ECO:0000313" key="3">
    <source>
        <dbReference type="Proteomes" id="UP000285744"/>
    </source>
</evidence>
<reference evidence="2 3" key="1">
    <citation type="journal article" date="2018" name="Int. J. Syst. Evol. Microbiol.">
        <title>Micromonospora globbae sp. nov., an endophytic actinomycete isolated from roots of Globba winitii C. H. Wright.</title>
        <authorList>
            <person name="Kuncharoen N."/>
            <person name="Pittayakhajonwut P."/>
            <person name="Tanasupawat S."/>
        </authorList>
    </citation>
    <scope>NUCLEOTIDE SEQUENCE [LARGE SCALE GENOMIC DNA]</scope>
    <source>
        <strain evidence="2 3">WPS1-2</strain>
    </source>
</reference>
<dbReference type="InterPro" id="IPR025959">
    <property type="entry name" value="Winged_HTH_dom"/>
</dbReference>
<evidence type="ECO:0000259" key="1">
    <source>
        <dbReference type="Pfam" id="PF13592"/>
    </source>
</evidence>
<gene>
    <name evidence="2" type="ORF">D7I43_31925</name>
</gene>